<accession>A0ACB8H7N3</accession>
<organism evidence="1 2">
    <name type="scientific">Psilocybe cubensis</name>
    <name type="common">Psychedelic mushroom</name>
    <name type="synonym">Stropharia cubensis</name>
    <dbReference type="NCBI Taxonomy" id="181762"/>
    <lineage>
        <taxon>Eukaryota</taxon>
        <taxon>Fungi</taxon>
        <taxon>Dikarya</taxon>
        <taxon>Basidiomycota</taxon>
        <taxon>Agaricomycotina</taxon>
        <taxon>Agaricomycetes</taxon>
        <taxon>Agaricomycetidae</taxon>
        <taxon>Agaricales</taxon>
        <taxon>Agaricineae</taxon>
        <taxon>Strophariaceae</taxon>
        <taxon>Psilocybe</taxon>
    </lineage>
</organism>
<dbReference type="Proteomes" id="UP000664032">
    <property type="component" value="Unassembled WGS sequence"/>
</dbReference>
<name>A0ACB8H7N3_PSICU</name>
<comment type="caution">
    <text evidence="1">The sequence shown here is derived from an EMBL/GenBank/DDBJ whole genome shotgun (WGS) entry which is preliminary data.</text>
</comment>
<reference evidence="1" key="1">
    <citation type="submission" date="2021-10" db="EMBL/GenBank/DDBJ databases">
        <title>Psilocybe cubensis genome.</title>
        <authorList>
            <person name="Mckernan K.J."/>
            <person name="Crawford S."/>
            <person name="Trippe A."/>
            <person name="Kane L.T."/>
            <person name="Mclaughlin S."/>
        </authorList>
    </citation>
    <scope>NUCLEOTIDE SEQUENCE</scope>
    <source>
        <strain evidence="1">MGC-MH-2018</strain>
    </source>
</reference>
<gene>
    <name evidence="1" type="ORF">JR316_0003399</name>
</gene>
<sequence>MQSTREVNQLLHTLRGEQFRHSQNLTNSRSHLSYIPNTNSPTLPIGLTIPEYDESGSTEGTRRSRPLPLYSGPAPPKSWIPAPENDIKDTFLWRAKALDIVAPHLDNFMNSPRVPSLALLCMQLIISGCKNSKALQEDVVPFIPPHLRRDLIRHCAIHAPLPEWKLYALLNSNGHTDGEIIVMGPTAYLREDHFLRQMPSSQDARHSSHTEKVDRDWEVEDESERPLRSIVLVSTRLYTSTLLTFPPSITLLALINLPTSVSLHRLPKLCPLIAVLDLSFNFWLNDAVGGATYALDKIEWVRWGHLKVLGLRGCFVSTELLKKINEGRWDDIDSIREARVEPTSRSKKAKLVWKYLVRWKGYKPEDDTRVMIFRLANSPNDREIYRWEPAESFVGSEDMVEAFWERARTNGRDRNDMSLFKSGETFRPIGPPKRSKRKSTNDQPESGSPKANSSPEQVELSVHSSSGKRRRSSPELLESPRKSQRLTRNDLAHQAQQIPASEETLNRRLNQGGKTQSSQAKGSATRKQKKSLKIPSPEIIPDSDVEMNPSTSANPVKDFGEQSSVDALPRGQLVKAQETNLPLHRARADNPLVKVIDYSETTGIPNAIPSKTHAVERFNTISSSSVDTNQAKRARPGPGRSSAGLKRPVKNTSSLLISEKGSLKTIKGRHSRETAGSPTKEIDVVDLTDNVPTQEIETSAPEVAPSGPELLQLAGFDTKAAELPDFDEDEIDGEKVQQQLNPDGNSSLSSDILKQADETSTPETHSRAPEFIETRNGSTIFGRFNLGSDPTKIPEQTKPSRLVVILDASVSIPILLDETATLPNPMSLRVGGTGIPGKFYNPNAAITLLGTVRAGGAFALADMDQDANDEETKHFTRFSSRLGAGDIFVAVAGVIPLHFFYMLRRIPTTSDGKTLDRLQDSTRLNKPFKPPTLAVPKHVQPSRKRKRAVSYKEDVEDGSGSESEHSKKKQKKSMDKDGVYHNEADLLAAIPKYPVYSVKPFNEVSSRRFSLPTMVNKDGKQITLFPTHASLGVRPPAKIIPRPLHDPMEDHAIVLYDPTIDDRETDEERKEREKEEAKEREAKELREKMAGMYNPHKSLKSLLGEGTDKAKVSKVPVVIDPRLSKVLRPHQVEGVKFLYKCTTGMLVENQYGCIMADEMGLGKTLQCIALLWTLLKQSPRAGKPTIEKCIIVCPSSLVKNWANELVKWLGPDAITPLAVDGKGTKAQLLEGVARWVAARGRNVTQPVMIVSYETLRTLTPYIANCEIGLLLCDEGHRLKNSESQTFQTLFSLKVSRRVILTGTPIQNDLSEYFSLLNFANPNFLGSKNDFRKNFENAIIRGRDSLASDEIKAQCEKKLKELGGLVTKFIIRRTNDLLSKYLPVKYEQVVFCGLSDFQLSLYNHFITSPEIKALLRGQDSQPLKAINILKKLCNHPELLNLPDDLKGSEKLIPEGFNGAGSGAKDRGRNQTVRCDWSGKFLVLERFLHQIHTQTDDKIVLISNYTQTLDLFEKLCRSKKYGFFRLDGTMTIPKRQKLVDQFNDPTGKEFIFLLSSKAGGCGINLIGANRLILFDPDWNPAADQQALARVWRDGQKKECFVYRFISTGTIEEKIFQRQANKQALSSAVVDEKEDAERHFSLDALRQLFIFNQNTLCDTHDTFKCKRCKDGRQMVKAPALLYGDASTWNHFTNSELKNNHDDLLRAETGLPEVSFAFQYISH</sequence>
<evidence type="ECO:0000313" key="2">
    <source>
        <dbReference type="Proteomes" id="UP000664032"/>
    </source>
</evidence>
<proteinExistence type="predicted"/>
<protein>
    <submittedName>
        <fullName evidence="1">DNA repair protein rhp54</fullName>
    </submittedName>
</protein>
<evidence type="ECO:0000313" key="1">
    <source>
        <dbReference type="EMBL" id="KAH9483921.1"/>
    </source>
</evidence>
<dbReference type="EMBL" id="JAFIQS020000003">
    <property type="protein sequence ID" value="KAH9483921.1"/>
    <property type="molecule type" value="Genomic_DNA"/>
</dbReference>
<keyword evidence="2" id="KW-1185">Reference proteome</keyword>